<evidence type="ECO:0000256" key="1">
    <source>
        <dbReference type="ARBA" id="ARBA00023125"/>
    </source>
</evidence>
<dbReference type="PANTHER" id="PTHR30055">
    <property type="entry name" value="HTH-TYPE TRANSCRIPTIONAL REGULATOR RUTR"/>
    <property type="match status" value="1"/>
</dbReference>
<dbReference type="PROSITE" id="PS50977">
    <property type="entry name" value="HTH_TETR_2"/>
    <property type="match status" value="1"/>
</dbReference>
<organism evidence="4 5">
    <name type="scientific">Photobacterium swingsii</name>
    <dbReference type="NCBI Taxonomy" id="680026"/>
    <lineage>
        <taxon>Bacteria</taxon>
        <taxon>Pseudomonadati</taxon>
        <taxon>Pseudomonadota</taxon>
        <taxon>Gammaproteobacteria</taxon>
        <taxon>Vibrionales</taxon>
        <taxon>Vibrionaceae</taxon>
        <taxon>Photobacterium</taxon>
    </lineage>
</organism>
<proteinExistence type="predicted"/>
<keyword evidence="1 2" id="KW-0238">DNA-binding</keyword>
<dbReference type="InterPro" id="IPR050109">
    <property type="entry name" value="HTH-type_TetR-like_transc_reg"/>
</dbReference>
<evidence type="ECO:0000259" key="3">
    <source>
        <dbReference type="PROSITE" id="PS50977"/>
    </source>
</evidence>
<feature type="domain" description="HTH tetR-type" evidence="3">
    <location>
        <begin position="3"/>
        <end position="63"/>
    </location>
</feature>
<evidence type="ECO:0000313" key="4">
    <source>
        <dbReference type="EMBL" id="PSW23699.1"/>
    </source>
</evidence>
<dbReference type="SUPFAM" id="SSF48498">
    <property type="entry name" value="Tetracyclin repressor-like, C-terminal domain"/>
    <property type="match status" value="1"/>
</dbReference>
<feature type="DNA-binding region" description="H-T-H motif" evidence="2">
    <location>
        <begin position="26"/>
        <end position="45"/>
    </location>
</feature>
<dbReference type="InterPro" id="IPR036271">
    <property type="entry name" value="Tet_transcr_reg_TetR-rel_C_sf"/>
</dbReference>
<protein>
    <submittedName>
        <fullName evidence="4">TetR/AcrR family transcriptional regulator</fullName>
    </submittedName>
</protein>
<dbReference type="SUPFAM" id="SSF46689">
    <property type="entry name" value="Homeodomain-like"/>
    <property type="match status" value="1"/>
</dbReference>
<sequence length="190" mass="21426">MASHKKQQLLDTALVLFVEHGIQATATAKIAQQAGVANGTLFHHFATKKDLVDSLYLLTKTELSAAMPPAEPSLSLQQQIQHYWNNGLTWAQHNPIKLQFLRQIASDPSFSLRQQHDMMTTTMSFLMALIETGIRQGELVDRPLPMLLNFCHSQYLATASLLIEYPDYANDPECQQHAFDLLWQAIVAHE</sequence>
<dbReference type="InterPro" id="IPR009057">
    <property type="entry name" value="Homeodomain-like_sf"/>
</dbReference>
<dbReference type="GO" id="GO:0003677">
    <property type="term" value="F:DNA binding"/>
    <property type="evidence" value="ECO:0007669"/>
    <property type="project" value="UniProtKB-UniRule"/>
</dbReference>
<keyword evidence="5" id="KW-1185">Reference proteome</keyword>
<dbReference type="Proteomes" id="UP000240481">
    <property type="component" value="Unassembled WGS sequence"/>
</dbReference>
<dbReference type="OrthoDB" id="116240at2"/>
<reference evidence="4 5" key="1">
    <citation type="submission" date="2018-01" db="EMBL/GenBank/DDBJ databases">
        <title>Whole genome sequencing of Histamine producing bacteria.</title>
        <authorList>
            <person name="Butler K."/>
        </authorList>
    </citation>
    <scope>NUCLEOTIDE SEQUENCE [LARGE SCALE GENOMIC DNA]</scope>
    <source>
        <strain evidence="4 5">DSM 24669</strain>
    </source>
</reference>
<dbReference type="RefSeq" id="WP_048900479.1">
    <property type="nucleotide sequence ID" value="NZ_AP024852.1"/>
</dbReference>
<evidence type="ECO:0000313" key="5">
    <source>
        <dbReference type="Proteomes" id="UP000240481"/>
    </source>
</evidence>
<dbReference type="AlphaFoldDB" id="A0A0J8V6R4"/>
<dbReference type="EMBL" id="PYLZ01000007">
    <property type="protein sequence ID" value="PSW23699.1"/>
    <property type="molecule type" value="Genomic_DNA"/>
</dbReference>
<dbReference type="InterPro" id="IPR001647">
    <property type="entry name" value="HTH_TetR"/>
</dbReference>
<dbReference type="STRING" id="680026.AB733_20585"/>
<comment type="caution">
    <text evidence="4">The sequence shown here is derived from an EMBL/GenBank/DDBJ whole genome shotgun (WGS) entry which is preliminary data.</text>
</comment>
<dbReference type="Pfam" id="PF00440">
    <property type="entry name" value="TetR_N"/>
    <property type="match status" value="1"/>
</dbReference>
<dbReference type="Gene3D" id="1.10.357.10">
    <property type="entry name" value="Tetracycline Repressor, domain 2"/>
    <property type="match status" value="1"/>
</dbReference>
<name>A0A0J8V6R4_9GAMM</name>
<accession>A0A0J8V6R4</accession>
<dbReference type="PANTHER" id="PTHR30055:SF222">
    <property type="entry name" value="REGULATORY PROTEIN"/>
    <property type="match status" value="1"/>
</dbReference>
<dbReference type="PRINTS" id="PR00455">
    <property type="entry name" value="HTHTETR"/>
</dbReference>
<gene>
    <name evidence="4" type="ORF">C9I94_13400</name>
</gene>
<evidence type="ECO:0000256" key="2">
    <source>
        <dbReference type="PROSITE-ProRule" id="PRU00335"/>
    </source>
</evidence>